<keyword evidence="2" id="KW-0675">Receptor</keyword>
<proteinExistence type="predicted"/>
<gene>
    <name evidence="2" type="ORF">F511_45253</name>
</gene>
<keyword evidence="3" id="KW-1185">Reference proteome</keyword>
<reference evidence="2 3" key="1">
    <citation type="journal article" date="2015" name="Proc. Natl. Acad. Sci. U.S.A.">
        <title>The resurrection genome of Boea hygrometrica: A blueprint for survival of dehydration.</title>
        <authorList>
            <person name="Xiao L."/>
            <person name="Yang G."/>
            <person name="Zhang L."/>
            <person name="Yang X."/>
            <person name="Zhao S."/>
            <person name="Ji Z."/>
            <person name="Zhou Q."/>
            <person name="Hu M."/>
            <person name="Wang Y."/>
            <person name="Chen M."/>
            <person name="Xu Y."/>
            <person name="Jin H."/>
            <person name="Xiao X."/>
            <person name="Hu G."/>
            <person name="Bao F."/>
            <person name="Hu Y."/>
            <person name="Wan P."/>
            <person name="Li L."/>
            <person name="Deng X."/>
            <person name="Kuang T."/>
            <person name="Xiang C."/>
            <person name="Zhu J.K."/>
            <person name="Oliver M.J."/>
            <person name="He Y."/>
        </authorList>
    </citation>
    <scope>NUCLEOTIDE SEQUENCE [LARGE SCALE GENOMIC DNA]</scope>
    <source>
        <strain evidence="3">cv. XS01</strain>
    </source>
</reference>
<organism evidence="2 3">
    <name type="scientific">Dorcoceras hygrometricum</name>
    <dbReference type="NCBI Taxonomy" id="472368"/>
    <lineage>
        <taxon>Eukaryota</taxon>
        <taxon>Viridiplantae</taxon>
        <taxon>Streptophyta</taxon>
        <taxon>Embryophyta</taxon>
        <taxon>Tracheophyta</taxon>
        <taxon>Spermatophyta</taxon>
        <taxon>Magnoliopsida</taxon>
        <taxon>eudicotyledons</taxon>
        <taxon>Gunneridae</taxon>
        <taxon>Pentapetalae</taxon>
        <taxon>asterids</taxon>
        <taxon>lamiids</taxon>
        <taxon>Lamiales</taxon>
        <taxon>Gesneriaceae</taxon>
        <taxon>Didymocarpoideae</taxon>
        <taxon>Trichosporeae</taxon>
        <taxon>Loxocarpinae</taxon>
        <taxon>Dorcoceras</taxon>
    </lineage>
</organism>
<dbReference type="EMBL" id="KV033756">
    <property type="protein sequence ID" value="KZV13588.1"/>
    <property type="molecule type" value="Genomic_DNA"/>
</dbReference>
<evidence type="ECO:0000313" key="2">
    <source>
        <dbReference type="EMBL" id="KZV13588.1"/>
    </source>
</evidence>
<dbReference type="Proteomes" id="UP000250235">
    <property type="component" value="Unassembled WGS sequence"/>
</dbReference>
<feature type="compositionally biased region" description="Polar residues" evidence="1">
    <location>
        <begin position="11"/>
        <end position="21"/>
    </location>
</feature>
<evidence type="ECO:0000313" key="3">
    <source>
        <dbReference type="Proteomes" id="UP000250235"/>
    </source>
</evidence>
<protein>
    <submittedName>
        <fullName evidence="2">Putative LRR receptor-like serine/threonine-protein kinase</fullName>
    </submittedName>
</protein>
<evidence type="ECO:0000256" key="1">
    <source>
        <dbReference type="SAM" id="MobiDB-lite"/>
    </source>
</evidence>
<feature type="region of interest" description="Disordered" evidence="1">
    <location>
        <begin position="1"/>
        <end position="26"/>
    </location>
</feature>
<accession>A0A2Z6ZWC4</accession>
<name>A0A2Z6ZWC4_9LAMI</name>
<sequence>MIELRKRSPTLPRTYQTTAGNEGNCRRKATVNSNLGFEAKKTIKEYFAKYGIWHQQQIQPADATKPAAEISNNINQNDVVEHYLRLVLNQKLDNQTTGLNIAGNLQKLVSQIETQQ</sequence>
<keyword evidence="2" id="KW-0418">Kinase</keyword>
<dbReference type="GO" id="GO:0016301">
    <property type="term" value="F:kinase activity"/>
    <property type="evidence" value="ECO:0007669"/>
    <property type="project" value="UniProtKB-KW"/>
</dbReference>
<keyword evidence="2" id="KW-0808">Transferase</keyword>
<dbReference type="AlphaFoldDB" id="A0A2Z6ZWC4"/>